<dbReference type="Proteomes" id="UP001155483">
    <property type="component" value="Unassembled WGS sequence"/>
</dbReference>
<dbReference type="Pfam" id="PF12895">
    <property type="entry name" value="ANAPC3"/>
    <property type="match status" value="1"/>
</dbReference>
<gene>
    <name evidence="4" type="ORF">OCK74_13055</name>
</gene>
<dbReference type="SUPFAM" id="SSF48452">
    <property type="entry name" value="TPR-like"/>
    <property type="match status" value="1"/>
</dbReference>
<dbReference type="Pfam" id="PF13432">
    <property type="entry name" value="TPR_16"/>
    <property type="match status" value="1"/>
</dbReference>
<feature type="repeat" description="TPR" evidence="3">
    <location>
        <begin position="274"/>
        <end position="307"/>
    </location>
</feature>
<dbReference type="AlphaFoldDB" id="A0A9X2XNZ6"/>
<dbReference type="PROSITE" id="PS50005">
    <property type="entry name" value="TPR"/>
    <property type="match status" value="3"/>
</dbReference>
<feature type="repeat" description="TPR" evidence="3">
    <location>
        <begin position="206"/>
        <end position="239"/>
    </location>
</feature>
<dbReference type="InterPro" id="IPR011990">
    <property type="entry name" value="TPR-like_helical_dom_sf"/>
</dbReference>
<dbReference type="Pfam" id="PF13181">
    <property type="entry name" value="TPR_8"/>
    <property type="match status" value="2"/>
</dbReference>
<dbReference type="EMBL" id="JAOTIF010000009">
    <property type="protein sequence ID" value="MCU7550048.1"/>
    <property type="molecule type" value="Genomic_DNA"/>
</dbReference>
<accession>A0A9X2XNZ6</accession>
<dbReference type="PANTHER" id="PTHR44858:SF1">
    <property type="entry name" value="UDP-N-ACETYLGLUCOSAMINE--PEPTIDE N-ACETYLGLUCOSAMINYLTRANSFERASE SPINDLY-RELATED"/>
    <property type="match status" value="1"/>
</dbReference>
<dbReference type="SMART" id="SM00028">
    <property type="entry name" value="TPR"/>
    <property type="match status" value="6"/>
</dbReference>
<keyword evidence="5" id="KW-1185">Reference proteome</keyword>
<dbReference type="InterPro" id="IPR050498">
    <property type="entry name" value="Ycf3"/>
</dbReference>
<comment type="caution">
    <text evidence="4">The sequence shown here is derived from an EMBL/GenBank/DDBJ whole genome shotgun (WGS) entry which is preliminary data.</text>
</comment>
<dbReference type="PANTHER" id="PTHR44858">
    <property type="entry name" value="TETRATRICOPEPTIDE REPEAT PROTEIN 6"/>
    <property type="match status" value="1"/>
</dbReference>
<evidence type="ECO:0000313" key="4">
    <source>
        <dbReference type="EMBL" id="MCU7550048.1"/>
    </source>
</evidence>
<organism evidence="4 5">
    <name type="scientific">Paraflavisolibacter caeni</name>
    <dbReference type="NCBI Taxonomy" id="2982496"/>
    <lineage>
        <taxon>Bacteria</taxon>
        <taxon>Pseudomonadati</taxon>
        <taxon>Bacteroidota</taxon>
        <taxon>Chitinophagia</taxon>
        <taxon>Chitinophagales</taxon>
        <taxon>Chitinophagaceae</taxon>
        <taxon>Paraflavisolibacter</taxon>
    </lineage>
</organism>
<sequence>MIFYFVGCSSNDDDASILTQAPYKTLTDSINDYPNRAELYHRRGTLLAQSEELDLAKTDYLKAWSLQGSEENAISIASVLMKQNTDSAILFIEQALKKLPQSIVLQVSLARGYQQKKDYNKALTVCNNIIVQFPNQIDALLLKAELLQTMNRGAEALQTLEQAYKYAPFDAELAYNLAFEYAQAKNPKALAVADSLIKMDSSKSHAEPYYIKGVYYANNGNTTEALNFYNQAIQHDYYFIDAYMDKGSLLYDSKDYPQALKTFQLAAKVTPTFADAYYWQGKTEEAMGKKQEAKQNYQRAYSLDKSLVEAKTAAEKL</sequence>
<evidence type="ECO:0000313" key="5">
    <source>
        <dbReference type="Proteomes" id="UP001155483"/>
    </source>
</evidence>
<reference evidence="4" key="2">
    <citation type="submission" date="2023-04" db="EMBL/GenBank/DDBJ databases">
        <title>Paracnuella aquatica gen. nov., sp. nov., a member of the family Chitinophagaceae isolated from a hot spring.</title>
        <authorList>
            <person name="Wang C."/>
        </authorList>
    </citation>
    <scope>NUCLEOTIDE SEQUENCE</scope>
    <source>
        <strain evidence="4">LB-8</strain>
    </source>
</reference>
<keyword evidence="1" id="KW-0677">Repeat</keyword>
<name>A0A9X2XNZ6_9BACT</name>
<dbReference type="Gene3D" id="1.25.40.10">
    <property type="entry name" value="Tetratricopeptide repeat domain"/>
    <property type="match status" value="2"/>
</dbReference>
<keyword evidence="2 3" id="KW-0802">TPR repeat</keyword>
<evidence type="ECO:0000256" key="1">
    <source>
        <dbReference type="ARBA" id="ARBA00022737"/>
    </source>
</evidence>
<evidence type="ECO:0000256" key="2">
    <source>
        <dbReference type="ARBA" id="ARBA00022803"/>
    </source>
</evidence>
<evidence type="ECO:0000256" key="3">
    <source>
        <dbReference type="PROSITE-ProRule" id="PRU00339"/>
    </source>
</evidence>
<feature type="repeat" description="TPR" evidence="3">
    <location>
        <begin position="240"/>
        <end position="273"/>
    </location>
</feature>
<proteinExistence type="predicted"/>
<reference evidence="4" key="1">
    <citation type="submission" date="2022-09" db="EMBL/GenBank/DDBJ databases">
        <authorList>
            <person name="Yuan C."/>
            <person name="Ke Z."/>
        </authorList>
    </citation>
    <scope>NUCLEOTIDE SEQUENCE</scope>
    <source>
        <strain evidence="4">LB-8</strain>
    </source>
</reference>
<dbReference type="InterPro" id="IPR019734">
    <property type="entry name" value="TPR_rpt"/>
</dbReference>
<protein>
    <submittedName>
        <fullName evidence="4">Tetratricopeptide repeat protein</fullName>
    </submittedName>
</protein>
<dbReference type="RefSeq" id="WP_279297488.1">
    <property type="nucleotide sequence ID" value="NZ_JAOTIF010000009.1"/>
</dbReference>